<organism evidence="3 4">
    <name type="scientific">Hymenobacter arizonensis</name>
    <name type="common">Siccationidurans arizonensis</name>
    <dbReference type="NCBI Taxonomy" id="1227077"/>
    <lineage>
        <taxon>Bacteria</taxon>
        <taxon>Pseudomonadati</taxon>
        <taxon>Bacteroidota</taxon>
        <taxon>Cytophagia</taxon>
        <taxon>Cytophagales</taxon>
        <taxon>Hymenobacteraceae</taxon>
        <taxon>Hymenobacter</taxon>
    </lineage>
</organism>
<dbReference type="EMBL" id="FOXS01000004">
    <property type="protein sequence ID" value="SFQ58286.1"/>
    <property type="molecule type" value="Genomic_DNA"/>
</dbReference>
<gene>
    <name evidence="3" type="ORF">SAMN04515668_3088</name>
</gene>
<dbReference type="RefSeq" id="WP_143080234.1">
    <property type="nucleotide sequence ID" value="NZ_FOXS01000004.1"/>
</dbReference>
<evidence type="ECO:0000256" key="1">
    <source>
        <dbReference type="SAM" id="Phobius"/>
    </source>
</evidence>
<keyword evidence="2" id="KW-0732">Signal</keyword>
<evidence type="ECO:0000313" key="3">
    <source>
        <dbReference type="EMBL" id="SFQ58286.1"/>
    </source>
</evidence>
<feature type="signal peptide" evidence="2">
    <location>
        <begin position="1"/>
        <end position="22"/>
    </location>
</feature>
<keyword evidence="1" id="KW-1133">Transmembrane helix</keyword>
<feature type="chain" id="PRO_5011493597" evidence="2">
    <location>
        <begin position="23"/>
        <end position="142"/>
    </location>
</feature>
<accession>A0A1I5ZP68</accession>
<keyword evidence="1" id="KW-0812">Transmembrane</keyword>
<feature type="transmembrane region" description="Helical" evidence="1">
    <location>
        <begin position="46"/>
        <end position="70"/>
    </location>
</feature>
<evidence type="ECO:0000313" key="4">
    <source>
        <dbReference type="Proteomes" id="UP000199029"/>
    </source>
</evidence>
<evidence type="ECO:0000256" key="2">
    <source>
        <dbReference type="SAM" id="SignalP"/>
    </source>
</evidence>
<proteinExistence type="predicted"/>
<reference evidence="4" key="1">
    <citation type="submission" date="2016-10" db="EMBL/GenBank/DDBJ databases">
        <authorList>
            <person name="Varghese N."/>
            <person name="Submissions S."/>
        </authorList>
    </citation>
    <scope>NUCLEOTIDE SEQUENCE [LARGE SCALE GENOMIC DNA]</scope>
    <source>
        <strain evidence="4">OR362-8,ATCC BAA-1266,JCM 13504</strain>
    </source>
</reference>
<sequence>MTHRACSIILLCLACLGLPATAQTKYSRADTVRAVRALFEERRASASSLATAGGITIGLAAAATVAGAAASDDLSGAAVYMSAIGLGAVGVPLLLVGKSRQKEVTPEREGAAIGAYEQGQPLPSAISSRLRRRHFAVPRDGK</sequence>
<dbReference type="Proteomes" id="UP000199029">
    <property type="component" value="Unassembled WGS sequence"/>
</dbReference>
<name>A0A1I5ZP68_HYMAR</name>
<keyword evidence="1" id="KW-0472">Membrane</keyword>
<feature type="transmembrane region" description="Helical" evidence="1">
    <location>
        <begin position="77"/>
        <end position="96"/>
    </location>
</feature>
<keyword evidence="4" id="KW-1185">Reference proteome</keyword>
<protein>
    <submittedName>
        <fullName evidence="3">Uncharacterized protein</fullName>
    </submittedName>
</protein>
<dbReference type="AlphaFoldDB" id="A0A1I5ZP68"/>